<reference evidence="2 3" key="1">
    <citation type="submission" date="2016-01" db="EMBL/GenBank/DDBJ databases">
        <title>The new phylogeny of the genus Mycobacterium.</title>
        <authorList>
            <person name="Tarcisio F."/>
            <person name="Conor M."/>
            <person name="Antonella G."/>
            <person name="Elisabetta G."/>
            <person name="Giulia F.S."/>
            <person name="Sara T."/>
            <person name="Anna F."/>
            <person name="Clotilde B."/>
            <person name="Roberto B."/>
            <person name="Veronica D.S."/>
            <person name="Fabio R."/>
            <person name="Monica P."/>
            <person name="Olivier J."/>
            <person name="Enrico T."/>
            <person name="Nicola S."/>
        </authorList>
    </citation>
    <scope>NUCLEOTIDE SEQUENCE [LARGE SCALE GENOMIC DNA]</scope>
    <source>
        <strain evidence="2 3">DSM 44164</strain>
    </source>
</reference>
<comment type="caution">
    <text evidence="2">The sequence shown here is derived from an EMBL/GenBank/DDBJ whole genome shotgun (WGS) entry which is preliminary data.</text>
</comment>
<feature type="signal peptide" evidence="1">
    <location>
        <begin position="1"/>
        <end position="25"/>
    </location>
</feature>
<dbReference type="AlphaFoldDB" id="A0A1X1ZJE6"/>
<feature type="chain" id="PRO_5010858426" description="Exported repetitive protein" evidence="1">
    <location>
        <begin position="26"/>
        <end position="159"/>
    </location>
</feature>
<dbReference type="STRING" id="1782.AWC18_04730"/>
<evidence type="ECO:0008006" key="4">
    <source>
        <dbReference type="Google" id="ProtNLM"/>
    </source>
</evidence>
<name>A0A1X1ZJE6_MYCNO</name>
<gene>
    <name evidence="2" type="ORF">AWC18_04730</name>
</gene>
<accession>A0A1X1ZJE6</accession>
<protein>
    <recommendedName>
        <fullName evidence="4">Exported repetitive protein</fullName>
    </recommendedName>
</protein>
<evidence type="ECO:0000256" key="1">
    <source>
        <dbReference type="SAM" id="SignalP"/>
    </source>
</evidence>
<dbReference type="Proteomes" id="UP000193108">
    <property type="component" value="Unassembled WGS sequence"/>
</dbReference>
<keyword evidence="1" id="KW-0732">Signal</keyword>
<dbReference type="EMBL" id="LQPI01000028">
    <property type="protein sequence ID" value="ORW23479.1"/>
    <property type="molecule type" value="Genomic_DNA"/>
</dbReference>
<sequence length="159" mass="15344">MRLTLICAASMALATLGFGVASAKAAPTLVDDSLPIPTPLDTPLGAPSPLGVPNALGAPSPLGVPNALGAPSPLGVPGPAVGSSSAGVNAANSFLQVLNGMLNKVVPGVGSIMPTDVSSLTPPGTPMSAVPALENPPAPPTPPALVPQTLAGARTFSVH</sequence>
<evidence type="ECO:0000313" key="3">
    <source>
        <dbReference type="Proteomes" id="UP000193108"/>
    </source>
</evidence>
<proteinExistence type="predicted"/>
<evidence type="ECO:0000313" key="2">
    <source>
        <dbReference type="EMBL" id="ORW23479.1"/>
    </source>
</evidence>
<keyword evidence="3" id="KW-1185">Reference proteome</keyword>
<organism evidence="2 3">
    <name type="scientific">Mycolicibacter nonchromogenicus</name>
    <name type="common">Mycobacterium nonchromogenicum</name>
    <dbReference type="NCBI Taxonomy" id="1782"/>
    <lineage>
        <taxon>Bacteria</taxon>
        <taxon>Bacillati</taxon>
        <taxon>Actinomycetota</taxon>
        <taxon>Actinomycetes</taxon>
        <taxon>Mycobacteriales</taxon>
        <taxon>Mycobacteriaceae</taxon>
        <taxon>Mycolicibacter</taxon>
    </lineage>
</organism>